<dbReference type="EMBL" id="FMYP01000069">
    <property type="protein sequence ID" value="SDC99242.1"/>
    <property type="molecule type" value="Genomic_DNA"/>
</dbReference>
<evidence type="ECO:0000256" key="2">
    <source>
        <dbReference type="ARBA" id="ARBA00005914"/>
    </source>
</evidence>
<feature type="transmembrane region" description="Helical" evidence="7">
    <location>
        <begin position="268"/>
        <end position="288"/>
    </location>
</feature>
<dbReference type="PANTHER" id="PTHR10464">
    <property type="entry name" value="UREA TRANSPORTER"/>
    <property type="match status" value="1"/>
</dbReference>
<comment type="subcellular location">
    <subcellularLocation>
        <location evidence="1">Cell membrane</location>
        <topology evidence="1">Multi-pass membrane protein</topology>
    </subcellularLocation>
</comment>
<evidence type="ECO:0000256" key="7">
    <source>
        <dbReference type="SAM" id="Phobius"/>
    </source>
</evidence>
<evidence type="ECO:0000313" key="9">
    <source>
        <dbReference type="EMBL" id="SDC99242.1"/>
    </source>
</evidence>
<keyword evidence="4 7" id="KW-0812">Transmembrane</keyword>
<dbReference type="Gene3D" id="1.10.3430.10">
    <property type="entry name" value="Ammonium transporter AmtB like domains"/>
    <property type="match status" value="1"/>
</dbReference>
<evidence type="ECO:0000256" key="6">
    <source>
        <dbReference type="ARBA" id="ARBA00023136"/>
    </source>
</evidence>
<organism evidence="9 10">
    <name type="scientific">Williamwhitmania taraxaci</name>
    <dbReference type="NCBI Taxonomy" id="1640674"/>
    <lineage>
        <taxon>Bacteria</taxon>
        <taxon>Pseudomonadati</taxon>
        <taxon>Bacteroidota</taxon>
        <taxon>Bacteroidia</taxon>
        <taxon>Bacteroidales</taxon>
        <taxon>Williamwhitmaniaceae</taxon>
        <taxon>Williamwhitmania</taxon>
    </lineage>
</organism>
<comment type="similarity">
    <text evidence="2">Belongs to the urea transporter family.</text>
</comment>
<dbReference type="Gene3D" id="2.70.70.10">
    <property type="entry name" value="Glucose Permease (Domain IIA)"/>
    <property type="match status" value="1"/>
</dbReference>
<keyword evidence="3" id="KW-1003">Cell membrane</keyword>
<feature type="transmembrane region" description="Helical" evidence="7">
    <location>
        <begin position="92"/>
        <end position="112"/>
    </location>
</feature>
<feature type="transmembrane region" description="Helical" evidence="7">
    <location>
        <begin position="185"/>
        <end position="210"/>
    </location>
</feature>
<keyword evidence="6 7" id="KW-0472">Membrane</keyword>
<protein>
    <submittedName>
        <fullName evidence="9">Urea transporter</fullName>
    </submittedName>
</protein>
<dbReference type="SUPFAM" id="SSF51261">
    <property type="entry name" value="Duplicated hybrid motif"/>
    <property type="match status" value="1"/>
</dbReference>
<evidence type="ECO:0000313" key="10">
    <source>
        <dbReference type="Proteomes" id="UP000199452"/>
    </source>
</evidence>
<feature type="transmembrane region" description="Helical" evidence="7">
    <location>
        <begin position="27"/>
        <end position="55"/>
    </location>
</feature>
<evidence type="ECO:0000256" key="4">
    <source>
        <dbReference type="ARBA" id="ARBA00022692"/>
    </source>
</evidence>
<keyword evidence="10" id="KW-1185">Reference proteome</keyword>
<dbReference type="CDD" id="cd12797">
    <property type="entry name" value="M23_peptidase"/>
    <property type="match status" value="1"/>
</dbReference>
<evidence type="ECO:0000256" key="1">
    <source>
        <dbReference type="ARBA" id="ARBA00004651"/>
    </source>
</evidence>
<dbReference type="InterPro" id="IPR011055">
    <property type="entry name" value="Dup_hybrid_motif"/>
</dbReference>
<keyword evidence="5 7" id="KW-1133">Transmembrane helix</keyword>
<dbReference type="PANTHER" id="PTHR10464:SF4">
    <property type="entry name" value="UREA TRANSPORTER"/>
    <property type="match status" value="1"/>
</dbReference>
<feature type="domain" description="M23ase beta-sheet core" evidence="8">
    <location>
        <begin position="407"/>
        <end position="496"/>
    </location>
</feature>
<dbReference type="InterPro" id="IPR029020">
    <property type="entry name" value="Ammonium/urea_transptr"/>
</dbReference>
<dbReference type="OrthoDB" id="279428at2"/>
<accession>A0A1G6R3S1</accession>
<evidence type="ECO:0000256" key="5">
    <source>
        <dbReference type="ARBA" id="ARBA00022989"/>
    </source>
</evidence>
<reference evidence="9 10" key="1">
    <citation type="submission" date="2016-09" db="EMBL/GenBank/DDBJ databases">
        <authorList>
            <person name="Capua I."/>
            <person name="De Benedictis P."/>
            <person name="Joannis T."/>
            <person name="Lombin L.H."/>
            <person name="Cattoli G."/>
        </authorList>
    </citation>
    <scope>NUCLEOTIDE SEQUENCE [LARGE SCALE GENOMIC DNA]</scope>
    <source>
        <strain evidence="9 10">A7P-90m</strain>
    </source>
</reference>
<dbReference type="InterPro" id="IPR016047">
    <property type="entry name" value="M23ase_b-sheet_dom"/>
</dbReference>
<feature type="transmembrane region" description="Helical" evidence="7">
    <location>
        <begin position="119"/>
        <end position="142"/>
    </location>
</feature>
<evidence type="ECO:0000259" key="8">
    <source>
        <dbReference type="Pfam" id="PF01551"/>
    </source>
</evidence>
<sequence length="725" mass="81625">MNKNGTISTLLQGVVRSYSQIFFSESYWFAIPLIIVSFLDISAGLSGLLSVVTANLAASFLHFDKHITIKGLYGFNSLLVGLGLGYHYELTMVIVAMAILAGFLTLLVTLAFQGILGKYYLPYLSIPFVFSLWIVFSAGWLATGVEDNPSGLYIVNQLFGLGGNPLVNLHQWWIEHITSTFLNGYFLSLGAIFFQFNVFAGLVVAIALLFYSRIASLLSLLGYSVAFGAYSFLGMDMTQLGYSFIGFNFILGAIAIGGYFYVPSKQSFFWAVAITPIIALVAAGLFGLLKPLNLTLLSLPFNLIVITFLYAFRFRTIPGKLKEVIIQEGTPERNLYSHQSFTKRFPNYGWLHIKLPFYGEWQISQGHDGEETHQGEWASAWDFIITNSELSQYANEGNELKDYYCFGQNVIAPADGVVVVTEDGIADNTLGEVNTLKNWGNTVIIKHVEGIYTKLCHLQESSITVKVGDSVHYGQIIGKVGNSGRSPFPHLHFQLQATPYIGSKTLKYPLFAYMENGKEIKTFSYPEKDQKVKSIEESPLLNKALNLMHGTVLSWNIETAKGMDTAKWEVFTDTYNKSYLYCHATKSVAYFLNDGVYFYFTHFDGDHKSLLYAFYQAAFRLPLVHIDGYVSTDFLPINQTFGGWRLFLQDIVAPFYLYLKASIKVKMESTGSEFEMKKVEYRSELFGYSFNRVVWTKSFILEISNDNRLKLIDQNKKTTAICESY</sequence>
<dbReference type="GO" id="GO:0005886">
    <property type="term" value="C:plasma membrane"/>
    <property type="evidence" value="ECO:0007669"/>
    <property type="project" value="UniProtKB-SubCell"/>
</dbReference>
<feature type="transmembrane region" description="Helical" evidence="7">
    <location>
        <begin position="241"/>
        <end position="261"/>
    </location>
</feature>
<dbReference type="RefSeq" id="WP_092440296.1">
    <property type="nucleotide sequence ID" value="NZ_FMYP01000069.1"/>
</dbReference>
<dbReference type="STRING" id="1640674.SAMN05216323_106919"/>
<dbReference type="AlphaFoldDB" id="A0A1G6R3S1"/>
<dbReference type="GO" id="GO:0015204">
    <property type="term" value="F:urea transmembrane transporter activity"/>
    <property type="evidence" value="ECO:0007669"/>
    <property type="project" value="InterPro"/>
</dbReference>
<dbReference type="Pfam" id="PF01551">
    <property type="entry name" value="Peptidase_M23"/>
    <property type="match status" value="1"/>
</dbReference>
<proteinExistence type="inferred from homology"/>
<feature type="transmembrane region" description="Helical" evidence="7">
    <location>
        <begin position="294"/>
        <end position="312"/>
    </location>
</feature>
<dbReference type="Proteomes" id="UP000199452">
    <property type="component" value="Unassembled WGS sequence"/>
</dbReference>
<dbReference type="Pfam" id="PF03253">
    <property type="entry name" value="UT"/>
    <property type="match status" value="1"/>
</dbReference>
<gene>
    <name evidence="9" type="ORF">SAMN05216323_106919</name>
</gene>
<dbReference type="InterPro" id="IPR004937">
    <property type="entry name" value="Urea_transporter"/>
</dbReference>
<feature type="transmembrane region" description="Helical" evidence="7">
    <location>
        <begin position="217"/>
        <end position="235"/>
    </location>
</feature>
<evidence type="ECO:0000256" key="3">
    <source>
        <dbReference type="ARBA" id="ARBA00022475"/>
    </source>
</evidence>
<name>A0A1G6R3S1_9BACT</name>